<name>A0A8S4S691_9NEOP</name>
<evidence type="ECO:0000313" key="1">
    <source>
        <dbReference type="EMBL" id="CAH2256870.1"/>
    </source>
</evidence>
<accession>A0A8S4S691</accession>
<protein>
    <submittedName>
        <fullName evidence="1">Jg11018 protein</fullName>
    </submittedName>
</protein>
<organism evidence="1 2">
    <name type="scientific">Pararge aegeria aegeria</name>
    <dbReference type="NCBI Taxonomy" id="348720"/>
    <lineage>
        <taxon>Eukaryota</taxon>
        <taxon>Metazoa</taxon>
        <taxon>Ecdysozoa</taxon>
        <taxon>Arthropoda</taxon>
        <taxon>Hexapoda</taxon>
        <taxon>Insecta</taxon>
        <taxon>Pterygota</taxon>
        <taxon>Neoptera</taxon>
        <taxon>Endopterygota</taxon>
        <taxon>Lepidoptera</taxon>
        <taxon>Glossata</taxon>
        <taxon>Ditrysia</taxon>
        <taxon>Papilionoidea</taxon>
        <taxon>Nymphalidae</taxon>
        <taxon>Satyrinae</taxon>
        <taxon>Satyrini</taxon>
        <taxon>Parargina</taxon>
        <taxon>Pararge</taxon>
    </lineage>
</organism>
<dbReference type="Proteomes" id="UP000838756">
    <property type="component" value="Unassembled WGS sequence"/>
</dbReference>
<evidence type="ECO:0000313" key="2">
    <source>
        <dbReference type="Proteomes" id="UP000838756"/>
    </source>
</evidence>
<dbReference type="AlphaFoldDB" id="A0A8S4S691"/>
<keyword evidence="2" id="KW-1185">Reference proteome</keyword>
<sequence length="92" mass="10100">MLSWAYPGRARGGQLPPLDQKLVTPMEARIPLGVTVVITRLATSIIQDTDRRTSQSVDSPYRILVATVSSIIKGCIAGDECTRVYLDPRDNN</sequence>
<dbReference type="EMBL" id="CAKXAJ010026113">
    <property type="protein sequence ID" value="CAH2256870.1"/>
    <property type="molecule type" value="Genomic_DNA"/>
</dbReference>
<gene>
    <name evidence="1" type="primary">jg11018</name>
    <name evidence="1" type="ORF">PAEG_LOCUS23051</name>
</gene>
<reference evidence="1" key="1">
    <citation type="submission" date="2022-03" db="EMBL/GenBank/DDBJ databases">
        <authorList>
            <person name="Lindestad O."/>
        </authorList>
    </citation>
    <scope>NUCLEOTIDE SEQUENCE</scope>
</reference>
<proteinExistence type="predicted"/>
<comment type="caution">
    <text evidence="1">The sequence shown here is derived from an EMBL/GenBank/DDBJ whole genome shotgun (WGS) entry which is preliminary data.</text>
</comment>